<evidence type="ECO:0000313" key="2">
    <source>
        <dbReference type="EMBL" id="SIQ40535.1"/>
    </source>
</evidence>
<proteinExistence type="predicted"/>
<dbReference type="AlphaFoldDB" id="A0A8G2CJ15"/>
<dbReference type="InterPro" id="IPR016181">
    <property type="entry name" value="Acyl_CoA_acyltransferase"/>
</dbReference>
<keyword evidence="2" id="KW-0808">Transferase</keyword>
<gene>
    <name evidence="2" type="ORF">SAMN05421828_104131</name>
</gene>
<dbReference type="EMBL" id="FTNE01000004">
    <property type="protein sequence ID" value="SIQ40535.1"/>
    <property type="molecule type" value="Genomic_DNA"/>
</dbReference>
<keyword evidence="3" id="KW-1185">Reference proteome</keyword>
<organism evidence="2 3">
    <name type="scientific">Acidiphilium rubrum</name>
    <dbReference type="NCBI Taxonomy" id="526"/>
    <lineage>
        <taxon>Bacteria</taxon>
        <taxon>Pseudomonadati</taxon>
        <taxon>Pseudomonadota</taxon>
        <taxon>Alphaproteobacteria</taxon>
        <taxon>Acetobacterales</taxon>
        <taxon>Acidocellaceae</taxon>
        <taxon>Acidiphilium</taxon>
    </lineage>
</organism>
<dbReference type="OrthoDB" id="8334427at2"/>
<dbReference type="InterPro" id="IPR038740">
    <property type="entry name" value="BioF2-like_GNAT_dom"/>
</dbReference>
<name>A0A8G2CJ15_ACIRU</name>
<evidence type="ECO:0000259" key="1">
    <source>
        <dbReference type="Pfam" id="PF13480"/>
    </source>
</evidence>
<reference evidence="2 3" key="1">
    <citation type="submission" date="2017-01" db="EMBL/GenBank/DDBJ databases">
        <authorList>
            <person name="Varghese N."/>
            <person name="Submissions S."/>
        </authorList>
    </citation>
    <scope>NUCLEOTIDE SEQUENCE [LARGE SCALE GENOMIC DNA]</scope>
    <source>
        <strain evidence="2 3">ATCC 35905</strain>
    </source>
</reference>
<feature type="domain" description="BioF2-like acetyltransferase" evidence="1">
    <location>
        <begin position="165"/>
        <end position="302"/>
    </location>
</feature>
<dbReference type="Pfam" id="PF13480">
    <property type="entry name" value="Acetyltransf_6"/>
    <property type="match status" value="1"/>
</dbReference>
<dbReference type="SUPFAM" id="SSF55729">
    <property type="entry name" value="Acyl-CoA N-acyltransferases (Nat)"/>
    <property type="match status" value="1"/>
</dbReference>
<comment type="caution">
    <text evidence="2">The sequence shown here is derived from an EMBL/GenBank/DDBJ whole genome shotgun (WGS) entry which is preliminary data.</text>
</comment>
<protein>
    <submittedName>
        <fullName evidence="2">Acetyltransferase (GNAT) domain-containing protein</fullName>
    </submittedName>
</protein>
<accession>A0A8G2CJ15</accession>
<dbReference type="RefSeq" id="WP_051657116.1">
    <property type="nucleotide sequence ID" value="NZ_FTNE01000004.1"/>
</dbReference>
<evidence type="ECO:0000313" key="3">
    <source>
        <dbReference type="Proteomes" id="UP000186308"/>
    </source>
</evidence>
<sequence length="347" mass="37151">MTADDITAGPARLLAWSALDAPTIARFAHPTADLFASHLWFDLLARAAAPPGLIAGCVITADAAIPVWSRQGRVVAGLSSPYSLAFTPRLGATPAAAGRTFARIARRHATLRLDALDPAQPGLAPFLDAITSSGIIVQRFSHFGDWQAPVETDRFDAWLAARPGSLRSTITRKLKRARGATSFSFIDSEAGLAAGISAFEQVYAVSWKQPEPFAAFNAACMRSLADAGLLRLGILATASGPIAAQYWAVSGGRAMLLKLAHDEAHTALSPGTVLTAQMLAAILARDRPTALDFGRGDDPYKRLWVDQRHERIGALLINPRRPAGVLALVRGQVGALRRRLRQRKDNT</sequence>
<dbReference type="Proteomes" id="UP000186308">
    <property type="component" value="Unassembled WGS sequence"/>
</dbReference>
<dbReference type="GO" id="GO:0016740">
    <property type="term" value="F:transferase activity"/>
    <property type="evidence" value="ECO:0007669"/>
    <property type="project" value="UniProtKB-KW"/>
</dbReference>